<dbReference type="Gene3D" id="2.60.40.4270">
    <property type="entry name" value="Listeria-Bacteroides repeat domain"/>
    <property type="match status" value="2"/>
</dbReference>
<gene>
    <name evidence="2" type="ORF">SAMN05216447_1191</name>
</gene>
<proteinExistence type="predicted"/>
<keyword evidence="3" id="KW-1185">Reference proteome</keyword>
<name>A0A1H6K7Q1_9ACTN</name>
<organism evidence="2 3">
    <name type="scientific">Parafannyhessea umbonata</name>
    <dbReference type="NCBI Taxonomy" id="604330"/>
    <lineage>
        <taxon>Bacteria</taxon>
        <taxon>Bacillati</taxon>
        <taxon>Actinomycetota</taxon>
        <taxon>Coriobacteriia</taxon>
        <taxon>Coriobacteriales</taxon>
        <taxon>Atopobiaceae</taxon>
        <taxon>Parafannyhessea</taxon>
    </lineage>
</organism>
<comment type="caution">
    <text evidence="2">The sequence shown here is derived from an EMBL/GenBank/DDBJ whole genome shotgun (WGS) entry which is preliminary data.</text>
</comment>
<evidence type="ECO:0000313" key="2">
    <source>
        <dbReference type="EMBL" id="SEH71458.1"/>
    </source>
</evidence>
<sequence>ASAVTGATDQWYDVIAHQYYTIDNRNNVHIVNGTPAYAYNATYYYTTPDGEGGEVIHGDTSTNNEILGDGSTVLRLYYVPGSFALTFDVNNGTWRITELEGYTLSDDGKRFVGQFKATTAITFPAIDPGSTPTNGSAAYRAGYALKGWMIGNDMSVIYKPGDAYSMPVGAVTFKAVWDALPQTYDVQHIKVRGDGTLETFIAKTNLETRVGRYAQEKESTPAGYDFVGDNQSYTYVDNHGVSQTVTTHANVEVVYGQATTLVLYYKPHTNTVFHVERYIITGDGQVVALDVDGSIVRDDDGVPTSAAAYQAERTGTTDSIAHADGRNGTSFEQNAKVYNDDILIEGYTFVLNGASYTISPGSGTTDASGNIDGDGSLILRLYWYADRVSALTYDLGDLASVSTMTDSTHRSDETFELKGKGDVSRTGYELVGWTTRQTVEVDGSDVTVSSARGETAFRLIDAIGVLNTQQGYNQIFFAQGATYQMPTHDITLYAVWKPIEVDYTIIRSKLTGNGDEVVLTTDVYSGLSDTELRFDATVAGYAGGITSATLNVVPSGYHYLAQGQTGSVGSHEVTTSAYGNIDPDGSSSFTLWYLPNTYKLMLEKGEGIWVSGTNPHAGTNHLTQELVELPLGEALDRPGYTFVGWSVHDSAASTTGSTNRTNAGTLSSDATGDWTSGGKHFTLPGTDFEMAYASEVGGTITLYAVWRANDISYYVDHYRVEGDGDIKEAWAETFTGIVDDDYTVTTTYSTASHDVNIRSGVSGDTRYNVAFVGYTFGSSFNVGMTSVESDTTLAIAVNAAGEGITHFSLFYKPDTLNLTFNAGLGVFTAGSTAGTNGLVWQRTTELSNIALPVDVKRDGYTFMGWSTDPACATAKGSTSRSEYLRISTLTGNDPAAGGAQWIASGVRYTMPTTSTTLYAVWRANTDTTFYVDLYRVDGNRVIKEEVLTESFTGITDDQYTIVTGDVQNDHQRKIFSSSESAAGNFPYNFIGYSYASSVSTTAGTKTTDVTLTILGYEVVDDATRFTIFYKADTIELEFDAGLGTFTSGAGANTNARVENHDVESTFKLPTNVQRAGYTLVGWSTSPSGKDKTGIASQTIAASLATVTGDAPDQGGANWTSVTSGVSADYVMPTTTQKLYAVWRANDTTTYYVERYVVTGDGVLVAIDKDGNLVRDAQGLVVPTNLTEGSGDAAHRVVHQGVTDEQAWADEAVSGVSYRNADNLAVAGYTLLGRSEAAYLGHATESRKPIAGDGSTVLVLIYQPNSHVITLEGGSDSNLGQTTIVEVLTDETIVLPSSTVAGGGEGTYARPGYTLKGWTTEQALDGIATNESTGLASRTMSQVIAGSAYASRSYDGGKVFSPVPASDVTPLSYVVPTSANITLYAVWEANADTAYTVEVVVVKGDGTTTTTVINHVGVTDEEAYADAALDDPDISKSWVNHDNTDKAGYAYYDDDELTPYVFQDNSNVTGSTNIHNGDEYTSVAHGNINGRIADALVLRLVYVPNLNFLDFVAGPSTAHWQITEPDAQYSTGTVIQLPGTADITRAGYDLVGWSIYSGANTSTGYASQSASTTISGQPVDDPANGMSFVVLGGSYTMPTASEVTLYAVWSARNDTAFDVEYFYVTGDVEVKTLKATETLYGTTDEVANVEASVENVTRNEWSKNDNVLGYTYVWQASPQTVVKGDLSYTAITKSHGTISAESKMMLTLYYVGRFNNIVFDTGLGAFDDGASHDGSYRSETTILLPVDIKRDGYTFMGWSTKPSYEVGTKPTSVCSSTGLASRDASALAVADGTSSVDLGVTFTAPGDSYVMGKAEHNTTHTITLYAVWSADTDTAYYVERYVVTGDGDLIALR</sequence>
<dbReference type="InterPro" id="IPR042229">
    <property type="entry name" value="Listeria/Bacterioides_rpt_sf"/>
</dbReference>
<dbReference type="InterPro" id="IPR013378">
    <property type="entry name" value="InlB-like_B-rpt"/>
</dbReference>
<accession>A0A1H6K7Q1</accession>
<evidence type="ECO:0000256" key="1">
    <source>
        <dbReference type="ARBA" id="ARBA00004196"/>
    </source>
</evidence>
<protein>
    <submittedName>
        <fullName evidence="2">Repeat domain (List_Bact_rpt)</fullName>
    </submittedName>
</protein>
<dbReference type="EMBL" id="FNWT01000019">
    <property type="protein sequence ID" value="SEH71458.1"/>
    <property type="molecule type" value="Genomic_DNA"/>
</dbReference>
<feature type="non-terminal residue" evidence="2">
    <location>
        <position position="1852"/>
    </location>
</feature>
<feature type="non-terminal residue" evidence="2">
    <location>
        <position position="1"/>
    </location>
</feature>
<comment type="subcellular location">
    <subcellularLocation>
        <location evidence="1">Cell envelope</location>
    </subcellularLocation>
</comment>
<dbReference type="RefSeq" id="WP_143786736.1">
    <property type="nucleotide sequence ID" value="NZ_FNWT01000019.1"/>
</dbReference>
<dbReference type="Pfam" id="PF09479">
    <property type="entry name" value="Flg_new"/>
    <property type="match status" value="3"/>
</dbReference>
<reference evidence="2 3" key="1">
    <citation type="submission" date="2016-10" db="EMBL/GenBank/DDBJ databases">
        <authorList>
            <person name="Varghese N."/>
            <person name="Submissions S."/>
        </authorList>
    </citation>
    <scope>NUCLEOTIDE SEQUENCE [LARGE SCALE GENOMIC DNA]</scope>
    <source>
        <strain evidence="2 3">WCP15</strain>
    </source>
</reference>
<dbReference type="Proteomes" id="UP000199135">
    <property type="component" value="Unassembled WGS sequence"/>
</dbReference>
<evidence type="ECO:0000313" key="3">
    <source>
        <dbReference type="Proteomes" id="UP000199135"/>
    </source>
</evidence>